<accession>A0A3M5SX18</accession>
<dbReference type="InterPro" id="IPR027417">
    <property type="entry name" value="P-loop_NTPase"/>
</dbReference>
<dbReference type="GO" id="GO:0016887">
    <property type="term" value="F:ATP hydrolysis activity"/>
    <property type="evidence" value="ECO:0007669"/>
    <property type="project" value="InterPro"/>
</dbReference>
<dbReference type="GO" id="GO:0006302">
    <property type="term" value="P:double-strand break repair"/>
    <property type="evidence" value="ECO:0007669"/>
    <property type="project" value="InterPro"/>
</dbReference>
<evidence type="ECO:0000313" key="3">
    <source>
        <dbReference type="Proteomes" id="UP000281514"/>
    </source>
</evidence>
<evidence type="ECO:0000259" key="1">
    <source>
        <dbReference type="Pfam" id="PF13476"/>
    </source>
</evidence>
<name>A0A3M5SX18_9PSED</name>
<dbReference type="Pfam" id="PF13476">
    <property type="entry name" value="AAA_23"/>
    <property type="match status" value="1"/>
</dbReference>
<organism evidence="2 3">
    <name type="scientific">Pseudomonas avellanae</name>
    <dbReference type="NCBI Taxonomy" id="46257"/>
    <lineage>
        <taxon>Bacteria</taxon>
        <taxon>Pseudomonadati</taxon>
        <taxon>Pseudomonadota</taxon>
        <taxon>Gammaproteobacteria</taxon>
        <taxon>Pseudomonadales</taxon>
        <taxon>Pseudomonadaceae</taxon>
        <taxon>Pseudomonas</taxon>
    </lineage>
</organism>
<protein>
    <recommendedName>
        <fullName evidence="1">Rad50/SbcC-type AAA domain-containing protein</fullName>
    </recommendedName>
</protein>
<comment type="caution">
    <text evidence="2">The sequence shown here is derived from an EMBL/GenBank/DDBJ whole genome shotgun (WGS) entry which is preliminary data.</text>
</comment>
<dbReference type="InterPro" id="IPR038729">
    <property type="entry name" value="Rad50/SbcC_AAA"/>
</dbReference>
<dbReference type="Proteomes" id="UP000281514">
    <property type="component" value="Unassembled WGS sequence"/>
</dbReference>
<dbReference type="AlphaFoldDB" id="A0A3M5SX18"/>
<dbReference type="EMBL" id="RBTX01000644">
    <property type="protein sequence ID" value="RMU25494.1"/>
    <property type="molecule type" value="Genomic_DNA"/>
</dbReference>
<dbReference type="RefSeq" id="WP_122349250.1">
    <property type="nucleotide sequence ID" value="NZ_CP091143.1"/>
</dbReference>
<dbReference type="SUPFAM" id="SSF52540">
    <property type="entry name" value="P-loop containing nucleoside triphosphate hydrolases"/>
    <property type="match status" value="1"/>
</dbReference>
<feature type="domain" description="Rad50/SbcC-type AAA" evidence="1">
    <location>
        <begin position="16"/>
        <end position="50"/>
    </location>
</feature>
<dbReference type="Gene3D" id="3.40.50.300">
    <property type="entry name" value="P-loop containing nucleotide triphosphate hydrolases"/>
    <property type="match status" value="1"/>
</dbReference>
<gene>
    <name evidence="2" type="ORF">ALP32_200118</name>
</gene>
<proteinExistence type="predicted"/>
<reference evidence="2 3" key="1">
    <citation type="submission" date="2018-08" db="EMBL/GenBank/DDBJ databases">
        <title>Recombination of ecologically and evolutionarily significant loci maintains genetic cohesion in the Pseudomonas syringae species complex.</title>
        <authorList>
            <person name="Dillon M."/>
            <person name="Thakur S."/>
            <person name="Almeida R.N.D."/>
            <person name="Weir B.S."/>
            <person name="Guttman D.S."/>
        </authorList>
    </citation>
    <scope>NUCLEOTIDE SEQUENCE [LARGE SCALE GENOMIC DNA]</scope>
    <source>
        <strain evidence="2 3">ICMP 9749</strain>
    </source>
</reference>
<evidence type="ECO:0000313" key="2">
    <source>
        <dbReference type="EMBL" id="RMU25494.1"/>
    </source>
</evidence>
<sequence>MKFESLEIIQNNPDGWRSGELEFGEAITQLYAKNGSGKTPLIQAIMFCLGKV</sequence>